<dbReference type="AlphaFoldDB" id="T1HWD1"/>
<reference evidence="1" key="1">
    <citation type="submission" date="2015-05" db="UniProtKB">
        <authorList>
            <consortium name="EnsemblMetazoa"/>
        </authorList>
    </citation>
    <scope>IDENTIFICATION</scope>
</reference>
<dbReference type="EnsemblMetazoa" id="RPRC008351-RA">
    <property type="protein sequence ID" value="RPRC008351-PA"/>
    <property type="gene ID" value="RPRC008351"/>
</dbReference>
<protein>
    <submittedName>
        <fullName evidence="1">Uncharacterized protein</fullName>
    </submittedName>
</protein>
<evidence type="ECO:0000313" key="2">
    <source>
        <dbReference type="Proteomes" id="UP000015103"/>
    </source>
</evidence>
<proteinExistence type="predicted"/>
<dbReference type="Proteomes" id="UP000015103">
    <property type="component" value="Unassembled WGS sequence"/>
</dbReference>
<name>T1HWD1_RHOPR</name>
<dbReference type="eggNOG" id="ENOG502SF6B">
    <property type="taxonomic scope" value="Eukaryota"/>
</dbReference>
<keyword evidence="2" id="KW-1185">Reference proteome</keyword>
<dbReference type="HOGENOM" id="CLU_1176714_0_0_1"/>
<dbReference type="EMBL" id="ACPB03014139">
    <property type="status" value="NOT_ANNOTATED_CDS"/>
    <property type="molecule type" value="Genomic_DNA"/>
</dbReference>
<sequence>MPPGELEIPLDSNTFQHVSQDGRTYMAAKSLSEGAGMCGYLAVSIGEASKGLWLDSCGRPTCLSVCRKLIFLMQDFVLFYLMIFLFLFSFSLTFFFFFFAPKEVACSWIYKNASVETEFADHHLHRSCSAYLNGWGSKLSDILKTRVSERERKNLTAFYQDILKRIECILHQHKDISDPIDIKDPVIQEMMEKIRCETATVGGLMCAPVDIHARTLLMALKRKVACKLEKASISFI</sequence>
<evidence type="ECO:0000313" key="1">
    <source>
        <dbReference type="EnsemblMetazoa" id="RPRC008351-PA"/>
    </source>
</evidence>
<dbReference type="InParanoid" id="T1HWD1"/>
<accession>T1HWD1</accession>
<dbReference type="VEuPathDB" id="VectorBase:RPRC008351"/>
<organism evidence="1 2">
    <name type="scientific">Rhodnius prolixus</name>
    <name type="common">Triatomid bug</name>
    <dbReference type="NCBI Taxonomy" id="13249"/>
    <lineage>
        <taxon>Eukaryota</taxon>
        <taxon>Metazoa</taxon>
        <taxon>Ecdysozoa</taxon>
        <taxon>Arthropoda</taxon>
        <taxon>Hexapoda</taxon>
        <taxon>Insecta</taxon>
        <taxon>Pterygota</taxon>
        <taxon>Neoptera</taxon>
        <taxon>Paraneoptera</taxon>
        <taxon>Hemiptera</taxon>
        <taxon>Heteroptera</taxon>
        <taxon>Panheteroptera</taxon>
        <taxon>Cimicomorpha</taxon>
        <taxon>Reduviidae</taxon>
        <taxon>Triatominae</taxon>
        <taxon>Rhodnius</taxon>
    </lineage>
</organism>